<keyword evidence="2" id="KW-0464">Manganese</keyword>
<feature type="binding site" evidence="2">
    <location>
        <position position="187"/>
    </location>
    <ligand>
        <name>Mn(2+)</name>
        <dbReference type="ChEBI" id="CHEBI:29035"/>
        <label>2</label>
    </ligand>
</feature>
<keyword evidence="1" id="KW-0378">Hydrolase</keyword>
<keyword evidence="2" id="KW-0479">Metal-binding</keyword>
<feature type="binding site" evidence="2">
    <location>
        <position position="382"/>
    </location>
    <ligand>
        <name>Mn(2+)</name>
        <dbReference type="ChEBI" id="CHEBI:29035"/>
        <label>2</label>
    </ligand>
</feature>
<comment type="caution">
    <text evidence="4">The sequence shown here is derived from an EMBL/GenBank/DDBJ whole genome shotgun (WGS) entry which is preliminary data.</text>
</comment>
<gene>
    <name evidence="4" type="ORF">NATSA_03520</name>
</gene>
<accession>A0A8J7RH37</accession>
<dbReference type="NCBIfam" id="TIGR01891">
    <property type="entry name" value="amidohydrolases"/>
    <property type="match status" value="1"/>
</dbReference>
<feature type="binding site" evidence="2">
    <location>
        <position position="126"/>
    </location>
    <ligand>
        <name>Mn(2+)</name>
        <dbReference type="ChEBI" id="CHEBI:29035"/>
        <label>2</label>
    </ligand>
</feature>
<dbReference type="Gene3D" id="3.40.630.10">
    <property type="entry name" value="Zn peptidases"/>
    <property type="match status" value="1"/>
</dbReference>
<reference evidence="4" key="1">
    <citation type="submission" date="2021-02" db="EMBL/GenBank/DDBJ databases">
        <title>Natronogracilivirga saccharolytica gen. nov. sp. nov. a new anaerobic, haloalkiliphilic carbohydrate-fermenting bacterium from soda lake and proposing of Cyclonatronumiaceae fam. nov. in the phylum Balneolaeota.</title>
        <authorList>
            <person name="Zhilina T.N."/>
            <person name="Sorokin D.Y."/>
            <person name="Zavarzina D.G."/>
            <person name="Toshchakov S.V."/>
            <person name="Kublanov I.V."/>
        </authorList>
    </citation>
    <scope>NUCLEOTIDE SEQUENCE</scope>
    <source>
        <strain evidence="4">Z-1702</strain>
    </source>
</reference>
<dbReference type="AlphaFoldDB" id="A0A8J7RH37"/>
<evidence type="ECO:0000256" key="1">
    <source>
        <dbReference type="ARBA" id="ARBA00022801"/>
    </source>
</evidence>
<dbReference type="RefSeq" id="WP_210510451.1">
    <property type="nucleotide sequence ID" value="NZ_JAFIDN010000002.1"/>
</dbReference>
<comment type="cofactor">
    <cofactor evidence="2">
        <name>Mn(2+)</name>
        <dbReference type="ChEBI" id="CHEBI:29035"/>
    </cofactor>
    <text evidence="2">The Mn(2+) ion enhances activity.</text>
</comment>
<dbReference type="GO" id="GO:0050118">
    <property type="term" value="F:N-acetyldiaminopimelate deacetylase activity"/>
    <property type="evidence" value="ECO:0007669"/>
    <property type="project" value="UniProtKB-ARBA"/>
</dbReference>
<feature type="domain" description="Peptidase M20 dimerisation" evidence="3">
    <location>
        <begin position="211"/>
        <end position="306"/>
    </location>
</feature>
<dbReference type="CDD" id="cd03886">
    <property type="entry name" value="M20_Acy1"/>
    <property type="match status" value="1"/>
</dbReference>
<protein>
    <submittedName>
        <fullName evidence="4">Amidohydrolase</fullName>
    </submittedName>
</protein>
<dbReference type="Pfam" id="PF07687">
    <property type="entry name" value="M20_dimer"/>
    <property type="match status" value="1"/>
</dbReference>
<dbReference type="GO" id="GO:0046872">
    <property type="term" value="F:metal ion binding"/>
    <property type="evidence" value="ECO:0007669"/>
    <property type="project" value="UniProtKB-KW"/>
</dbReference>
<dbReference type="PIRSF" id="PIRSF005962">
    <property type="entry name" value="Pept_M20D_amidohydro"/>
    <property type="match status" value="1"/>
</dbReference>
<evidence type="ECO:0000256" key="2">
    <source>
        <dbReference type="PIRSR" id="PIRSR005962-1"/>
    </source>
</evidence>
<dbReference type="Pfam" id="PF01546">
    <property type="entry name" value="Peptidase_M20"/>
    <property type="match status" value="1"/>
</dbReference>
<dbReference type="FunFam" id="3.30.70.360:FF:000001">
    <property type="entry name" value="N-acetyldiaminopimelate deacetylase"/>
    <property type="match status" value="1"/>
</dbReference>
<evidence type="ECO:0000313" key="5">
    <source>
        <dbReference type="Proteomes" id="UP000673975"/>
    </source>
</evidence>
<dbReference type="Gene3D" id="3.30.70.360">
    <property type="match status" value="1"/>
</dbReference>
<sequence length="411" mass="45170">MNKEQNNTETRPAPVSREALEKRIGEIYNDAVSWRRHLHRNPELSFREFETTRWIVEKLEAWGYEVHRPCETGCVAVLKGGRSEDNGAEKTIALRADIDALPIREEGEAKSEFLSENDGVAHCCGHDLHTANLLGTALLLSEQKNALSGNVILIFQAGEEVLPGGGRLLAETGILEELGVSEIYGLHTDPRHEPGRVAVKKGPMMASPYEFTVEIRGKGGHAAAPHQAADPIVIAAQVIMQLQTIVSRYTDPADAAVVTVSRIKAGTARNIIPETVVLEGTIRTFSEQQTKDIFRRIESICDHAAASAGGSAECELITGYPPVINHPETTEKFMNMAGDVLVPLEKPVMAGEDFSFYQKQIPGTFFFLGSGSDEADSRHSWHHPRYNVDERCLKTGMRVMASLVLQLDPEA</sequence>
<dbReference type="Proteomes" id="UP000673975">
    <property type="component" value="Unassembled WGS sequence"/>
</dbReference>
<dbReference type="InterPro" id="IPR036264">
    <property type="entry name" value="Bact_exopeptidase_dim_dom"/>
</dbReference>
<organism evidence="4 5">
    <name type="scientific">Natronogracilivirga saccharolytica</name>
    <dbReference type="NCBI Taxonomy" id="2812953"/>
    <lineage>
        <taxon>Bacteria</taxon>
        <taxon>Pseudomonadati</taxon>
        <taxon>Balneolota</taxon>
        <taxon>Balneolia</taxon>
        <taxon>Balneolales</taxon>
        <taxon>Cyclonatronaceae</taxon>
        <taxon>Natronogracilivirga</taxon>
    </lineage>
</organism>
<dbReference type="SUPFAM" id="SSF53187">
    <property type="entry name" value="Zn-dependent exopeptidases"/>
    <property type="match status" value="1"/>
</dbReference>
<evidence type="ECO:0000313" key="4">
    <source>
        <dbReference type="EMBL" id="MBP3191725.1"/>
    </source>
</evidence>
<keyword evidence="5" id="KW-1185">Reference proteome</keyword>
<proteinExistence type="predicted"/>
<dbReference type="GO" id="GO:0019877">
    <property type="term" value="P:diaminopimelate biosynthetic process"/>
    <property type="evidence" value="ECO:0007669"/>
    <property type="project" value="UniProtKB-ARBA"/>
</dbReference>
<name>A0A8J7RH37_9BACT</name>
<dbReference type="EMBL" id="JAFIDN010000002">
    <property type="protein sequence ID" value="MBP3191725.1"/>
    <property type="molecule type" value="Genomic_DNA"/>
</dbReference>
<dbReference type="InterPro" id="IPR002933">
    <property type="entry name" value="Peptidase_M20"/>
</dbReference>
<dbReference type="InterPro" id="IPR017439">
    <property type="entry name" value="Amidohydrolase"/>
</dbReference>
<dbReference type="PANTHER" id="PTHR11014">
    <property type="entry name" value="PEPTIDASE M20 FAMILY MEMBER"/>
    <property type="match status" value="1"/>
</dbReference>
<feature type="binding site" evidence="2">
    <location>
        <position position="160"/>
    </location>
    <ligand>
        <name>Mn(2+)</name>
        <dbReference type="ChEBI" id="CHEBI:29035"/>
        <label>2</label>
    </ligand>
</feature>
<evidence type="ECO:0000259" key="3">
    <source>
        <dbReference type="Pfam" id="PF07687"/>
    </source>
</evidence>
<dbReference type="SUPFAM" id="SSF55031">
    <property type="entry name" value="Bacterial exopeptidase dimerisation domain"/>
    <property type="match status" value="1"/>
</dbReference>
<dbReference type="InterPro" id="IPR011650">
    <property type="entry name" value="Peptidase_M20_dimer"/>
</dbReference>
<feature type="binding site" evidence="2">
    <location>
        <position position="124"/>
    </location>
    <ligand>
        <name>Mn(2+)</name>
        <dbReference type="ChEBI" id="CHEBI:29035"/>
        <label>2</label>
    </ligand>
</feature>
<dbReference type="PANTHER" id="PTHR11014:SF63">
    <property type="entry name" value="METALLOPEPTIDASE, PUTATIVE (AFU_ORTHOLOGUE AFUA_6G09600)-RELATED"/>
    <property type="match status" value="1"/>
</dbReference>